<sequence length="171" mass="18357">MKQSRVILYPLLVFILAIMACNSDGSMDPNSNNNPGQESPGQENPGTDSTDVDSSSNRLKITIGTRTFNATLVSNPTVTAFKARLPMTVNMTELNGNEKLYNFSSALPTNASNPRNIAAGDLMLYGSATLVLFYESFPTSYSYTRLGKIDNPSGLASAVGNGSVSVRFELE</sequence>
<accession>A0ABY4XNE8</accession>
<dbReference type="Gene3D" id="2.40.100.20">
    <property type="match status" value="1"/>
</dbReference>
<organism evidence="4 5">
    <name type="scientific">Dyadobacter chenhuakuii</name>
    <dbReference type="NCBI Taxonomy" id="2909339"/>
    <lineage>
        <taxon>Bacteria</taxon>
        <taxon>Pseudomonadati</taxon>
        <taxon>Bacteroidota</taxon>
        <taxon>Cytophagia</taxon>
        <taxon>Cytophagales</taxon>
        <taxon>Spirosomataceae</taxon>
        <taxon>Dyadobacter</taxon>
    </lineage>
</organism>
<dbReference type="PROSITE" id="PS51257">
    <property type="entry name" value="PROKAR_LIPOPROTEIN"/>
    <property type="match status" value="1"/>
</dbReference>
<keyword evidence="5" id="KW-1185">Reference proteome</keyword>
<evidence type="ECO:0000313" key="5">
    <source>
        <dbReference type="Proteomes" id="UP001055420"/>
    </source>
</evidence>
<dbReference type="EMBL" id="CP098805">
    <property type="protein sequence ID" value="USJ31872.1"/>
    <property type="molecule type" value="Genomic_DNA"/>
</dbReference>
<dbReference type="InterPro" id="IPR041183">
    <property type="entry name" value="Cyclophilin-like"/>
</dbReference>
<feature type="region of interest" description="Disordered" evidence="1">
    <location>
        <begin position="27"/>
        <end position="55"/>
    </location>
</feature>
<name>A0ABY4XNE8_9BACT</name>
<dbReference type="Proteomes" id="UP001055420">
    <property type="component" value="Chromosome"/>
</dbReference>
<evidence type="ECO:0000313" key="4">
    <source>
        <dbReference type="EMBL" id="USJ31872.1"/>
    </source>
</evidence>
<evidence type="ECO:0000256" key="1">
    <source>
        <dbReference type="SAM" id="MobiDB-lite"/>
    </source>
</evidence>
<dbReference type="RefSeq" id="WP_235160262.1">
    <property type="nucleotide sequence ID" value="NZ_CP098805.1"/>
</dbReference>
<dbReference type="Pfam" id="PF18050">
    <property type="entry name" value="Cyclophil_like2"/>
    <property type="match status" value="1"/>
</dbReference>
<evidence type="ECO:0000256" key="2">
    <source>
        <dbReference type="SAM" id="SignalP"/>
    </source>
</evidence>
<reference evidence="4" key="1">
    <citation type="submission" date="2022-06" db="EMBL/GenBank/DDBJ databases">
        <title>Novel species in genus Dyadobacter.</title>
        <authorList>
            <person name="Ma C."/>
        </authorList>
    </citation>
    <scope>NUCLEOTIDE SEQUENCE</scope>
    <source>
        <strain evidence="4">CY22</strain>
    </source>
</reference>
<dbReference type="SUPFAM" id="SSF50891">
    <property type="entry name" value="Cyclophilin-like"/>
    <property type="match status" value="1"/>
</dbReference>
<protein>
    <submittedName>
        <fullName evidence="4">Cyclophilin-like fold protein</fullName>
    </submittedName>
</protein>
<gene>
    <name evidence="4" type="ORF">NFI80_03855</name>
</gene>
<feature type="domain" description="Cyclophilin-like" evidence="3">
    <location>
        <begin position="61"/>
        <end position="169"/>
    </location>
</feature>
<feature type="chain" id="PRO_5045464906" evidence="2">
    <location>
        <begin position="21"/>
        <end position="171"/>
    </location>
</feature>
<evidence type="ECO:0000259" key="3">
    <source>
        <dbReference type="Pfam" id="PF18050"/>
    </source>
</evidence>
<keyword evidence="2" id="KW-0732">Signal</keyword>
<feature type="signal peptide" evidence="2">
    <location>
        <begin position="1"/>
        <end position="20"/>
    </location>
</feature>
<dbReference type="InterPro" id="IPR029000">
    <property type="entry name" value="Cyclophilin-like_dom_sf"/>
</dbReference>
<proteinExistence type="predicted"/>